<dbReference type="InterPro" id="IPR034122">
    <property type="entry name" value="Retropepsin-like_bacterial"/>
</dbReference>
<proteinExistence type="predicted"/>
<dbReference type="SUPFAM" id="SSF50156">
    <property type="entry name" value="PDZ domain-like"/>
    <property type="match status" value="1"/>
</dbReference>
<sequence>MKSWIIVAVSLAGAVLSAGANAQDADLRAIFTAPIWIERSEEATSIPIGIRMDKLFIDAAINGETREFIFDTGSPTLITRDFADQLGLVTLAQNTGTDAHGARVTMDVAVAETLTLGGLTFSNVPVLIFDPSTLELGPCVFDGGVIGSEIFPGSVWRIDTANLSLTIASGAPPETPAVTAPLSDFGYPHAPIIDYRIGDLADRALFDTGSAEAVTLFTQVADALPVRPHLAAIREGRGIEGVSAGGASEVGDLLRFTLEELELGGVNIGPLDGTVRQMPPTLVGAGLLSRFVVTLDYVNGEFLLTERGTPEPRAPHAGFSISYENGEARVAQLFEGSPAAEAGLELGDHVTAIDGRSTRIGEDNPLCSAALWLADSFDPAAVRTLEVERRDGEVQIIEIANRPTRTR</sequence>
<comment type="caution">
    <text evidence="3">The sequence shown here is derived from an EMBL/GenBank/DDBJ whole genome shotgun (WGS) entry which is preliminary data.</text>
</comment>
<name>A0ABV6ZZK6_9PROT</name>
<feature type="signal peptide" evidence="1">
    <location>
        <begin position="1"/>
        <end position="22"/>
    </location>
</feature>
<dbReference type="Proteomes" id="UP001595379">
    <property type="component" value="Unassembled WGS sequence"/>
</dbReference>
<feature type="domain" description="PDZ" evidence="2">
    <location>
        <begin position="302"/>
        <end position="359"/>
    </location>
</feature>
<dbReference type="GO" id="GO:0008233">
    <property type="term" value="F:peptidase activity"/>
    <property type="evidence" value="ECO:0007669"/>
    <property type="project" value="UniProtKB-KW"/>
</dbReference>
<protein>
    <submittedName>
        <fullName evidence="3">Aspartyl protease family protein</fullName>
    </submittedName>
</protein>
<dbReference type="Gene3D" id="2.30.42.10">
    <property type="match status" value="1"/>
</dbReference>
<organism evidence="3 4">
    <name type="scientific">Hyphobacterium vulgare</name>
    <dbReference type="NCBI Taxonomy" id="1736751"/>
    <lineage>
        <taxon>Bacteria</taxon>
        <taxon>Pseudomonadati</taxon>
        <taxon>Pseudomonadota</taxon>
        <taxon>Alphaproteobacteria</taxon>
        <taxon>Maricaulales</taxon>
        <taxon>Maricaulaceae</taxon>
        <taxon>Hyphobacterium</taxon>
    </lineage>
</organism>
<dbReference type="RefSeq" id="WP_343165168.1">
    <property type="nucleotide sequence ID" value="NZ_JBHRSV010000026.1"/>
</dbReference>
<feature type="chain" id="PRO_5045494923" evidence="1">
    <location>
        <begin position="23"/>
        <end position="407"/>
    </location>
</feature>
<evidence type="ECO:0000259" key="2">
    <source>
        <dbReference type="PROSITE" id="PS50106"/>
    </source>
</evidence>
<evidence type="ECO:0000313" key="3">
    <source>
        <dbReference type="EMBL" id="MFC2926842.1"/>
    </source>
</evidence>
<evidence type="ECO:0000256" key="1">
    <source>
        <dbReference type="SAM" id="SignalP"/>
    </source>
</evidence>
<dbReference type="SUPFAM" id="SSF50630">
    <property type="entry name" value="Acid proteases"/>
    <property type="match status" value="1"/>
</dbReference>
<dbReference type="GO" id="GO:0006508">
    <property type="term" value="P:proteolysis"/>
    <property type="evidence" value="ECO:0007669"/>
    <property type="project" value="UniProtKB-KW"/>
</dbReference>
<dbReference type="CDD" id="cd05483">
    <property type="entry name" value="retropepsin_like_bacteria"/>
    <property type="match status" value="1"/>
</dbReference>
<dbReference type="EMBL" id="JBHRSV010000026">
    <property type="protein sequence ID" value="MFC2926842.1"/>
    <property type="molecule type" value="Genomic_DNA"/>
</dbReference>
<evidence type="ECO:0000313" key="4">
    <source>
        <dbReference type="Proteomes" id="UP001595379"/>
    </source>
</evidence>
<keyword evidence="3" id="KW-0378">Hydrolase</keyword>
<accession>A0ABV6ZZK6</accession>
<reference evidence="4" key="1">
    <citation type="journal article" date="2019" name="Int. J. Syst. Evol. Microbiol.">
        <title>The Global Catalogue of Microorganisms (GCM) 10K type strain sequencing project: providing services to taxonomists for standard genome sequencing and annotation.</title>
        <authorList>
            <consortium name="The Broad Institute Genomics Platform"/>
            <consortium name="The Broad Institute Genome Sequencing Center for Infectious Disease"/>
            <person name="Wu L."/>
            <person name="Ma J."/>
        </authorList>
    </citation>
    <scope>NUCLEOTIDE SEQUENCE [LARGE SCALE GENOMIC DNA]</scope>
    <source>
        <strain evidence="4">KCTC 52487</strain>
    </source>
</reference>
<dbReference type="PROSITE" id="PS50106">
    <property type="entry name" value="PDZ"/>
    <property type="match status" value="1"/>
</dbReference>
<keyword evidence="3" id="KW-0645">Protease</keyword>
<keyword evidence="1" id="KW-0732">Signal</keyword>
<dbReference type="InterPro" id="IPR036034">
    <property type="entry name" value="PDZ_sf"/>
</dbReference>
<dbReference type="InterPro" id="IPR021109">
    <property type="entry name" value="Peptidase_aspartic_dom_sf"/>
</dbReference>
<gene>
    <name evidence="3" type="ORF">ACFOOR_12055</name>
</gene>
<dbReference type="Pfam" id="PF13650">
    <property type="entry name" value="Asp_protease_2"/>
    <property type="match status" value="1"/>
</dbReference>
<keyword evidence="4" id="KW-1185">Reference proteome</keyword>
<dbReference type="Gene3D" id="2.40.70.10">
    <property type="entry name" value="Acid Proteases"/>
    <property type="match status" value="2"/>
</dbReference>
<dbReference type="InterPro" id="IPR001478">
    <property type="entry name" value="PDZ"/>
</dbReference>